<evidence type="ECO:0008006" key="4">
    <source>
        <dbReference type="Google" id="ProtNLM"/>
    </source>
</evidence>
<protein>
    <recommendedName>
        <fullName evidence="4">Glycosyltransferase RgtA/B/C/D-like domain-containing protein</fullName>
    </recommendedName>
</protein>
<evidence type="ECO:0000256" key="1">
    <source>
        <dbReference type="SAM" id="Phobius"/>
    </source>
</evidence>
<feature type="transmembrane region" description="Helical" evidence="1">
    <location>
        <begin position="207"/>
        <end position="228"/>
    </location>
</feature>
<keyword evidence="3" id="KW-1185">Reference proteome</keyword>
<reference evidence="3" key="1">
    <citation type="journal article" date="2019" name="Int. J. Syst. Evol. Microbiol.">
        <title>The Global Catalogue of Microorganisms (GCM) 10K type strain sequencing project: providing services to taxonomists for standard genome sequencing and annotation.</title>
        <authorList>
            <consortium name="The Broad Institute Genomics Platform"/>
            <consortium name="The Broad Institute Genome Sequencing Center for Infectious Disease"/>
            <person name="Wu L."/>
            <person name="Ma J."/>
        </authorList>
    </citation>
    <scope>NUCLEOTIDE SEQUENCE [LARGE SCALE GENOMIC DNA]</scope>
    <source>
        <strain evidence="3">JCM 17804</strain>
    </source>
</reference>
<feature type="transmembrane region" description="Helical" evidence="1">
    <location>
        <begin position="6"/>
        <end position="25"/>
    </location>
</feature>
<keyword evidence="1" id="KW-0812">Transmembrane</keyword>
<name>A0ABP8HCZ5_9BURK</name>
<keyword evidence="1" id="KW-1133">Transmembrane helix</keyword>
<feature type="transmembrane region" description="Helical" evidence="1">
    <location>
        <begin position="139"/>
        <end position="157"/>
    </location>
</feature>
<dbReference type="EMBL" id="BAABGJ010000012">
    <property type="protein sequence ID" value="GAA4337633.1"/>
    <property type="molecule type" value="Genomic_DNA"/>
</dbReference>
<sequence length="545" mass="59854">MDWVSRAVLVLALAVAIVATMIPIYSDEIAIQMARARFFIEGGALLNLVPQCRPLQSFIPLSLYPGAVFNAIVYSGAGDLGLRLRGIGICAAWLSLVWIWAGRHPQALVSRRSFQVLALSFNLLGVLPFVLALARSEQLLVFALVAYCMLALFWRVRASDRMHTKVLKAGLLFLVTSVFLLTHPKAVFFAPVVLASGWLTFRDAGRSWWMGVLLMMGLAIVQAIRYVLATSACPGAPAMAKVLAQHTLDFQLLATDPRALLQAGLHNLAASLGLVMDRVPATLAYQSNWLPSVRGEWMQPWLQGFGKLLKASLYLLALLLLVAAIVRFVVQLLHRRLDGEVLLGIALVAGLVLHGIVYNTNAWHFYTPGLVVPALVVLLLLVWPTRGAPPNWLRQASGVFASYWMLLALASMVLLLAIQAPRLLQIARAGEYVIEGQLLSTPVFVRDDERARLLALARRCDIKDGDARLVLDGPAYLRFQHGRQPINVFYVSDFAFGMDIGKRLPQFLKEIDSGGVLSRCDFLPQALRDKSVVSGTMCCVSKAGL</sequence>
<evidence type="ECO:0000313" key="3">
    <source>
        <dbReference type="Proteomes" id="UP001500975"/>
    </source>
</evidence>
<feature type="transmembrane region" description="Helical" evidence="1">
    <location>
        <begin position="308"/>
        <end position="329"/>
    </location>
</feature>
<feature type="transmembrane region" description="Helical" evidence="1">
    <location>
        <begin position="82"/>
        <end position="101"/>
    </location>
</feature>
<evidence type="ECO:0000313" key="2">
    <source>
        <dbReference type="EMBL" id="GAA4337633.1"/>
    </source>
</evidence>
<proteinExistence type="predicted"/>
<gene>
    <name evidence="2" type="ORF">GCM10023165_15780</name>
</gene>
<keyword evidence="1" id="KW-0472">Membrane</keyword>
<dbReference type="RefSeq" id="WP_345537040.1">
    <property type="nucleotide sequence ID" value="NZ_BAABGJ010000012.1"/>
</dbReference>
<feature type="transmembrane region" description="Helical" evidence="1">
    <location>
        <begin position="169"/>
        <end position="195"/>
    </location>
</feature>
<feature type="transmembrane region" description="Helical" evidence="1">
    <location>
        <begin position="113"/>
        <end position="133"/>
    </location>
</feature>
<comment type="caution">
    <text evidence="2">The sequence shown here is derived from an EMBL/GenBank/DDBJ whole genome shotgun (WGS) entry which is preliminary data.</text>
</comment>
<feature type="transmembrane region" description="Helical" evidence="1">
    <location>
        <begin position="341"/>
        <end position="358"/>
    </location>
</feature>
<organism evidence="2 3">
    <name type="scientific">Variovorax defluvii</name>
    <dbReference type="NCBI Taxonomy" id="913761"/>
    <lineage>
        <taxon>Bacteria</taxon>
        <taxon>Pseudomonadati</taxon>
        <taxon>Pseudomonadota</taxon>
        <taxon>Betaproteobacteria</taxon>
        <taxon>Burkholderiales</taxon>
        <taxon>Comamonadaceae</taxon>
        <taxon>Variovorax</taxon>
    </lineage>
</organism>
<dbReference type="Proteomes" id="UP001500975">
    <property type="component" value="Unassembled WGS sequence"/>
</dbReference>
<accession>A0ABP8HCZ5</accession>
<feature type="transmembrane region" description="Helical" evidence="1">
    <location>
        <begin position="365"/>
        <end position="384"/>
    </location>
</feature>
<feature type="transmembrane region" description="Helical" evidence="1">
    <location>
        <begin position="396"/>
        <end position="418"/>
    </location>
</feature>